<dbReference type="RefSeq" id="WP_086033942.1">
    <property type="nucleotide sequence ID" value="NZ_MDSU01000018.1"/>
</dbReference>
<dbReference type="PANTHER" id="PTHR40278">
    <property type="entry name" value="DNA UTILIZATION PROTEIN HOFN"/>
    <property type="match status" value="1"/>
</dbReference>
<proteinExistence type="predicted"/>
<evidence type="ECO:0000313" key="3">
    <source>
        <dbReference type="Proteomes" id="UP000194141"/>
    </source>
</evidence>
<organism evidence="2 3">
    <name type="scientific">Desulfurella amilsii</name>
    <dbReference type="NCBI Taxonomy" id="1562698"/>
    <lineage>
        <taxon>Bacteria</taxon>
        <taxon>Pseudomonadati</taxon>
        <taxon>Campylobacterota</taxon>
        <taxon>Desulfurellia</taxon>
        <taxon>Desulfurellales</taxon>
        <taxon>Desulfurellaceae</taxon>
        <taxon>Desulfurella</taxon>
    </lineage>
</organism>
<dbReference type="OrthoDB" id="5296173at2"/>
<evidence type="ECO:0000313" key="2">
    <source>
        <dbReference type="EMBL" id="OSS41707.1"/>
    </source>
</evidence>
<dbReference type="Pfam" id="PF05137">
    <property type="entry name" value="PilN"/>
    <property type="match status" value="1"/>
</dbReference>
<dbReference type="AlphaFoldDB" id="A0A1X4XVZ9"/>
<accession>A0A1X4XVZ9</accession>
<evidence type="ECO:0000256" key="1">
    <source>
        <dbReference type="SAM" id="Phobius"/>
    </source>
</evidence>
<dbReference type="STRING" id="1562698.DESAMIL20_1260"/>
<protein>
    <submittedName>
        <fullName evidence="2">Type 4 pilus biogenesis protein PilN</fullName>
    </submittedName>
</protein>
<sequence>MIEINLLSSIGEKQKQRGLQERFWFVLLIVVLVECALLFGISAFEKSKIKHLEEKKAYLSNLSNKIRVIQNDEAKARQLVNTISKLETGKNLPVEILYALSSALPNNVWLSRVEKQGNTLNITASSLDIDSISLFMNNLLKEKIINEVRFNQGVTKTNVSQQNIYQFSLICALRGNYGAK</sequence>
<dbReference type="InterPro" id="IPR007813">
    <property type="entry name" value="PilN"/>
</dbReference>
<dbReference type="Proteomes" id="UP000194141">
    <property type="component" value="Unassembled WGS sequence"/>
</dbReference>
<comment type="caution">
    <text evidence="2">The sequence shown here is derived from an EMBL/GenBank/DDBJ whole genome shotgun (WGS) entry which is preliminary data.</text>
</comment>
<dbReference type="PANTHER" id="PTHR40278:SF1">
    <property type="entry name" value="DNA UTILIZATION PROTEIN HOFN"/>
    <property type="match status" value="1"/>
</dbReference>
<dbReference type="EMBL" id="MDSU01000018">
    <property type="protein sequence ID" value="OSS41707.1"/>
    <property type="molecule type" value="Genomic_DNA"/>
</dbReference>
<keyword evidence="1" id="KW-0472">Membrane</keyword>
<gene>
    <name evidence="2" type="ORF">DESAMIL20_1260</name>
</gene>
<name>A0A1X4XVZ9_9BACT</name>
<feature type="transmembrane region" description="Helical" evidence="1">
    <location>
        <begin position="23"/>
        <end position="44"/>
    </location>
</feature>
<reference evidence="2 3" key="1">
    <citation type="journal article" date="2017" name="Front. Microbiol.">
        <title>Genome Sequence of Desulfurella amilsii Strain TR1 and Comparative Genomics of Desulfurellaceae Family.</title>
        <authorList>
            <person name="Florentino A.P."/>
            <person name="Stams A.J."/>
            <person name="Sanchez-Andrea I."/>
        </authorList>
    </citation>
    <scope>NUCLEOTIDE SEQUENCE [LARGE SCALE GENOMIC DNA]</scope>
    <source>
        <strain evidence="2 3">TR1</strain>
    </source>
</reference>
<dbReference type="InterPro" id="IPR052534">
    <property type="entry name" value="Extracell_DNA_Util/SecSys_Comp"/>
</dbReference>
<keyword evidence="1" id="KW-0812">Transmembrane</keyword>
<keyword evidence="3" id="KW-1185">Reference proteome</keyword>
<keyword evidence="1" id="KW-1133">Transmembrane helix</keyword>